<feature type="repeat" description="WD" evidence="4">
    <location>
        <begin position="189"/>
        <end position="214"/>
    </location>
</feature>
<dbReference type="InterPro" id="IPR036322">
    <property type="entry name" value="WD40_repeat_dom_sf"/>
</dbReference>
<sequence length="348" mass="39007">MMSETINQKLFYNTVLSQTFSPDGNYLLAGNIYGEVSVFELSKALGPHKVEENELQGPTYHFAAHPNQQVESMVSTNNFLITGTSGEICGWDWKIITSSKAPKSKVAWTIQLPVNKDSYEKPDVNYLVYSKPNNLLYAGCGDNNIYVITLEDGRILRSLEGHIDYIHCLSLIFGFELLCKRAKFICIMGNQLASSSEDGTVRLWDLRKKENTNILTPHLVDKVARPMLGKWIGAIDFTDDWLLCGGGPSLSLWHMRTMEPATVFDLPDEGIHVANIYEERVIAAGAAPHIYHLTYQGETLAKVPTSSNTVYSIVYQEMPQKVLSIAGSSNNLDICTNFNYREMMLKFA</sequence>
<dbReference type="PROSITE" id="PS00678">
    <property type="entry name" value="WD_REPEATS_1"/>
    <property type="match status" value="1"/>
</dbReference>
<evidence type="ECO:0000256" key="1">
    <source>
        <dbReference type="ARBA" id="ARBA00009728"/>
    </source>
</evidence>
<comment type="similarity">
    <text evidence="1">Belongs to the WD repeat THOC6 family.</text>
</comment>
<dbReference type="InterPro" id="IPR019775">
    <property type="entry name" value="WD40_repeat_CS"/>
</dbReference>
<reference evidence="5 6" key="1">
    <citation type="submission" date="2024-08" db="EMBL/GenBank/DDBJ databases">
        <authorList>
            <person name="Will J Nash"/>
            <person name="Angela Man"/>
            <person name="Seanna McTaggart"/>
            <person name="Kendall Baker"/>
            <person name="Tom Barker"/>
            <person name="Leah Catchpole"/>
            <person name="Alex Durrant"/>
            <person name="Karim Gharbi"/>
            <person name="Naomi Irish"/>
            <person name="Gemy Kaithakottil"/>
            <person name="Debby Ku"/>
            <person name="Aaliyah Providence"/>
            <person name="Felix Shaw"/>
            <person name="David Swarbreck"/>
            <person name="Chris Watkins"/>
            <person name="Ann M. McCartney"/>
            <person name="Giulio Formenti"/>
            <person name="Alice Mouton"/>
            <person name="Noel Vella"/>
            <person name="Bjorn M von Reumont"/>
            <person name="Adriana Vella"/>
            <person name="Wilfried Haerty"/>
        </authorList>
    </citation>
    <scope>NUCLEOTIDE SEQUENCE [LARGE SCALE GENOMIC DNA]</scope>
</reference>
<evidence type="ECO:0000256" key="4">
    <source>
        <dbReference type="PROSITE-ProRule" id="PRU00221"/>
    </source>
</evidence>
<dbReference type="PANTHER" id="PTHR44411:SF1">
    <property type="entry name" value="THO COMPLEX SUBUNIT 6 HOMOLOG"/>
    <property type="match status" value="1"/>
</dbReference>
<keyword evidence="6" id="KW-1185">Reference proteome</keyword>
<gene>
    <name evidence="5" type="ORF">XYLVIOL_LOCUS8437</name>
</gene>
<organism evidence="5 6">
    <name type="scientific">Xylocopa violacea</name>
    <name type="common">Violet carpenter bee</name>
    <name type="synonym">Apis violacea</name>
    <dbReference type="NCBI Taxonomy" id="135666"/>
    <lineage>
        <taxon>Eukaryota</taxon>
        <taxon>Metazoa</taxon>
        <taxon>Ecdysozoa</taxon>
        <taxon>Arthropoda</taxon>
        <taxon>Hexapoda</taxon>
        <taxon>Insecta</taxon>
        <taxon>Pterygota</taxon>
        <taxon>Neoptera</taxon>
        <taxon>Endopterygota</taxon>
        <taxon>Hymenoptera</taxon>
        <taxon>Apocrita</taxon>
        <taxon>Aculeata</taxon>
        <taxon>Apoidea</taxon>
        <taxon>Anthophila</taxon>
        <taxon>Apidae</taxon>
        <taxon>Xylocopa</taxon>
        <taxon>Xylocopa</taxon>
    </lineage>
</organism>
<dbReference type="PANTHER" id="PTHR44411">
    <property type="entry name" value="THO COMPLEX SUBUNIT 6 HOMOLOG"/>
    <property type="match status" value="1"/>
</dbReference>
<keyword evidence="2 4" id="KW-0853">WD repeat</keyword>
<dbReference type="SUPFAM" id="SSF50978">
    <property type="entry name" value="WD40 repeat-like"/>
    <property type="match status" value="1"/>
</dbReference>
<evidence type="ECO:0000256" key="2">
    <source>
        <dbReference type="ARBA" id="ARBA00022574"/>
    </source>
</evidence>
<evidence type="ECO:0000313" key="5">
    <source>
        <dbReference type="EMBL" id="CAL7947639.1"/>
    </source>
</evidence>
<evidence type="ECO:0008006" key="7">
    <source>
        <dbReference type="Google" id="ProtNLM"/>
    </source>
</evidence>
<evidence type="ECO:0000256" key="3">
    <source>
        <dbReference type="ARBA" id="ARBA00022737"/>
    </source>
</evidence>
<proteinExistence type="inferred from homology"/>
<dbReference type="Pfam" id="PF00400">
    <property type="entry name" value="WD40"/>
    <property type="match status" value="1"/>
</dbReference>
<protein>
    <recommendedName>
        <fullName evidence="7">THO complex subunit 6</fullName>
    </recommendedName>
</protein>
<dbReference type="InterPro" id="IPR001680">
    <property type="entry name" value="WD40_rpt"/>
</dbReference>
<keyword evidence="3" id="KW-0677">Repeat</keyword>
<dbReference type="EMBL" id="CAXAJV020001296">
    <property type="protein sequence ID" value="CAL7947639.1"/>
    <property type="molecule type" value="Genomic_DNA"/>
</dbReference>
<dbReference type="Gene3D" id="2.130.10.10">
    <property type="entry name" value="YVTN repeat-like/Quinoprotein amine dehydrogenase"/>
    <property type="match status" value="1"/>
</dbReference>
<dbReference type="Proteomes" id="UP001642520">
    <property type="component" value="Unassembled WGS sequence"/>
</dbReference>
<evidence type="ECO:0000313" key="6">
    <source>
        <dbReference type="Proteomes" id="UP001642520"/>
    </source>
</evidence>
<comment type="caution">
    <text evidence="5">The sequence shown here is derived from an EMBL/GenBank/DDBJ whole genome shotgun (WGS) entry which is preliminary data.</text>
</comment>
<name>A0ABP1P670_XYLVO</name>
<dbReference type="InterPro" id="IPR042626">
    <property type="entry name" value="THOC6"/>
</dbReference>
<dbReference type="SMART" id="SM00320">
    <property type="entry name" value="WD40"/>
    <property type="match status" value="4"/>
</dbReference>
<dbReference type="InterPro" id="IPR015943">
    <property type="entry name" value="WD40/YVTN_repeat-like_dom_sf"/>
</dbReference>
<accession>A0ABP1P670</accession>
<dbReference type="PROSITE" id="PS50082">
    <property type="entry name" value="WD_REPEATS_2"/>
    <property type="match status" value="1"/>
</dbReference>